<dbReference type="GO" id="GO:0046685">
    <property type="term" value="P:response to arsenic-containing substance"/>
    <property type="evidence" value="ECO:0007669"/>
    <property type="project" value="UniProtKB-KW"/>
</dbReference>
<feature type="domain" description="Phosphotyrosine protein phosphatase I" evidence="2">
    <location>
        <begin position="6"/>
        <end position="86"/>
    </location>
</feature>
<dbReference type="SUPFAM" id="SSF52788">
    <property type="entry name" value="Phosphotyrosine protein phosphatases I"/>
    <property type="match status" value="1"/>
</dbReference>
<gene>
    <name evidence="3" type="ORF">S03H2_46519</name>
</gene>
<proteinExistence type="predicted"/>
<evidence type="ECO:0000313" key="3">
    <source>
        <dbReference type="EMBL" id="GAH64400.1"/>
    </source>
</evidence>
<dbReference type="SMART" id="SM00226">
    <property type="entry name" value="LMWPc"/>
    <property type="match status" value="1"/>
</dbReference>
<comment type="caution">
    <text evidence="3">The sequence shown here is derived from an EMBL/GenBank/DDBJ whole genome shotgun (WGS) entry which is preliminary data.</text>
</comment>
<reference evidence="3" key="1">
    <citation type="journal article" date="2014" name="Front. Microbiol.">
        <title>High frequency of phylogenetically diverse reductive dehalogenase-homologous genes in deep subseafloor sedimentary metagenomes.</title>
        <authorList>
            <person name="Kawai M."/>
            <person name="Futagami T."/>
            <person name="Toyoda A."/>
            <person name="Takaki Y."/>
            <person name="Nishi S."/>
            <person name="Hori S."/>
            <person name="Arai W."/>
            <person name="Tsubouchi T."/>
            <person name="Morono Y."/>
            <person name="Uchiyama I."/>
            <person name="Ito T."/>
            <person name="Fujiyama A."/>
            <person name="Inagaki F."/>
            <person name="Takami H."/>
        </authorList>
    </citation>
    <scope>NUCLEOTIDE SEQUENCE</scope>
    <source>
        <strain evidence="3">Expedition CK06-06</strain>
    </source>
</reference>
<dbReference type="AlphaFoldDB" id="X1I515"/>
<evidence type="ECO:0000259" key="2">
    <source>
        <dbReference type="SMART" id="SM00226"/>
    </source>
</evidence>
<dbReference type="PANTHER" id="PTHR43428:SF1">
    <property type="entry name" value="ARSENATE REDUCTASE"/>
    <property type="match status" value="1"/>
</dbReference>
<dbReference type="EMBL" id="BARU01029217">
    <property type="protein sequence ID" value="GAH64400.1"/>
    <property type="molecule type" value="Genomic_DNA"/>
</dbReference>
<sequence>MIVLQKGILFLRTGNSCRSQMAEGFAKKMLPKNMEIFSAGLEPKSVHSMAVKVMQEISVDISHLESKNISEISLDKINIVITLCGD</sequence>
<feature type="non-terminal residue" evidence="3">
    <location>
        <position position="86"/>
    </location>
</feature>
<dbReference type="InterPro" id="IPR023485">
    <property type="entry name" value="Ptyr_pPase"/>
</dbReference>
<evidence type="ECO:0000256" key="1">
    <source>
        <dbReference type="ARBA" id="ARBA00022849"/>
    </source>
</evidence>
<dbReference type="Gene3D" id="3.40.50.2300">
    <property type="match status" value="1"/>
</dbReference>
<organism evidence="3">
    <name type="scientific">marine sediment metagenome</name>
    <dbReference type="NCBI Taxonomy" id="412755"/>
    <lineage>
        <taxon>unclassified sequences</taxon>
        <taxon>metagenomes</taxon>
        <taxon>ecological metagenomes</taxon>
    </lineage>
</organism>
<dbReference type="Pfam" id="PF01451">
    <property type="entry name" value="LMWPc"/>
    <property type="match status" value="1"/>
</dbReference>
<name>X1I515_9ZZZZ</name>
<accession>X1I515</accession>
<protein>
    <recommendedName>
        <fullName evidence="2">Phosphotyrosine protein phosphatase I domain-containing protein</fullName>
    </recommendedName>
</protein>
<dbReference type="InterPro" id="IPR036196">
    <property type="entry name" value="Ptyr_pPase_sf"/>
</dbReference>
<keyword evidence="1" id="KW-0059">Arsenical resistance</keyword>
<dbReference type="CDD" id="cd16345">
    <property type="entry name" value="LMWP_ArsC"/>
    <property type="match status" value="1"/>
</dbReference>
<dbReference type="PANTHER" id="PTHR43428">
    <property type="entry name" value="ARSENATE REDUCTASE"/>
    <property type="match status" value="1"/>
</dbReference>